<evidence type="ECO:0000313" key="1">
    <source>
        <dbReference type="EMBL" id="MBB1253822.1"/>
    </source>
</evidence>
<proteinExistence type="predicted"/>
<evidence type="ECO:0000313" key="2">
    <source>
        <dbReference type="Proteomes" id="UP000525686"/>
    </source>
</evidence>
<dbReference type="RefSeq" id="WP_181354157.1">
    <property type="nucleotide sequence ID" value="NZ_JABJWZ010000072.1"/>
</dbReference>
<dbReference type="Proteomes" id="UP000525686">
    <property type="component" value="Unassembled WGS sequence"/>
</dbReference>
<accession>A0A7W3WK71</accession>
<dbReference type="InterPro" id="IPR011989">
    <property type="entry name" value="ARM-like"/>
</dbReference>
<reference evidence="2" key="1">
    <citation type="submission" date="2020-05" db="EMBL/GenBank/DDBJ databases">
        <title>Classification of alakaliphilic streptomycetes isolated from an alkaline soil next to Lonar Crater, India and a proposal for the recognition of Streptomyces alkaliterrae sp. nov.</title>
        <authorList>
            <person name="Golinska P."/>
        </authorList>
    </citation>
    <scope>NUCLEOTIDE SEQUENCE [LARGE SCALE GENOMIC DNA]</scope>
    <source>
        <strain evidence="2">OF3</strain>
    </source>
</reference>
<dbReference type="AlphaFoldDB" id="A0A7W3WK71"/>
<dbReference type="EMBL" id="JABJWZ010000072">
    <property type="protein sequence ID" value="MBB1253822.1"/>
    <property type="molecule type" value="Genomic_DNA"/>
</dbReference>
<gene>
    <name evidence="1" type="ORF">H3146_10660</name>
</gene>
<comment type="caution">
    <text evidence="1">The sequence shown here is derived from an EMBL/GenBank/DDBJ whole genome shotgun (WGS) entry which is preliminary data.</text>
</comment>
<name>A0A7W3WK71_9ACTN</name>
<protein>
    <recommendedName>
        <fullName evidence="3">Leucine rich repeat variant</fullName>
    </recommendedName>
</protein>
<evidence type="ECO:0008006" key="3">
    <source>
        <dbReference type="Google" id="ProtNLM"/>
    </source>
</evidence>
<dbReference type="Gene3D" id="1.25.10.10">
    <property type="entry name" value="Leucine-rich Repeat Variant"/>
    <property type="match status" value="3"/>
</dbReference>
<sequence>MHDLLCGLAANPALPTELVDRLVAVADDDIAGALAGRGDLGRARAAALAARVDGSGVALAYSGRLHVADIDPLTQADAALALLDEGAGPPEWARLLSADPACERREKLAGCPGLPPDVVETLAADPEVSVVAELGLSAGPDTAARLAAHPHTHVRRAVAANEATPPAVLAALLTGRGLPAPRHCAVCEHEDTPFAHDPHCPRPQCPLPPGAACDGSHGSALHDIRHAALRNPATPTEAVVAFVDHPSALLRWAVAERPDIPSQAGAPLASDPVPVVRASLAENPAIDDTLMRRLASDPDPGVRRGLAHNPRVPLDVLTGLAHRTKIGATLLPRIATCAPAEVEELAMSPEPAIRMLVAHRRDLPPAIRDRLAEDPDAKVVNAVASHPGLSARRLGALVDRHGTRVLAQVAANPDAPPALLEELTRHEPPARKVLRAVARHPAAPAAALLVCLTDSRARPVAAGHPALPPAVVVELLSDPDRAVAEAAAANPSLPQEVMADLTSRL</sequence>
<organism evidence="1 2">
    <name type="scientific">Streptomyces alkaliterrae</name>
    <dbReference type="NCBI Taxonomy" id="2213162"/>
    <lineage>
        <taxon>Bacteria</taxon>
        <taxon>Bacillati</taxon>
        <taxon>Actinomycetota</taxon>
        <taxon>Actinomycetes</taxon>
        <taxon>Kitasatosporales</taxon>
        <taxon>Streptomycetaceae</taxon>
        <taxon>Streptomyces</taxon>
    </lineage>
</organism>